<organism evidence="7">
    <name type="scientific">marine metagenome</name>
    <dbReference type="NCBI Taxonomy" id="408172"/>
    <lineage>
        <taxon>unclassified sequences</taxon>
        <taxon>metagenomes</taxon>
        <taxon>ecological metagenomes</taxon>
    </lineage>
</organism>
<dbReference type="Gene3D" id="3.90.1150.180">
    <property type="match status" value="1"/>
</dbReference>
<dbReference type="InterPro" id="IPR015424">
    <property type="entry name" value="PyrdxlP-dep_Trfase"/>
</dbReference>
<dbReference type="AlphaFoldDB" id="A0A381SK38"/>
<evidence type="ECO:0000256" key="5">
    <source>
        <dbReference type="ARBA" id="ARBA00022917"/>
    </source>
</evidence>
<dbReference type="InterPro" id="IPR004534">
    <property type="entry name" value="SelA_trans"/>
</dbReference>
<dbReference type="Pfam" id="PF03841">
    <property type="entry name" value="SelA"/>
    <property type="match status" value="1"/>
</dbReference>
<evidence type="ECO:0000256" key="3">
    <source>
        <dbReference type="ARBA" id="ARBA00022679"/>
    </source>
</evidence>
<dbReference type="InterPro" id="IPR015421">
    <property type="entry name" value="PyrdxlP-dep_Trfase_major"/>
</dbReference>
<sequence length="456" mass="50924">MINKQLKELPSVSQVIHEINDSITIHNRYLKDIINSEIKLYRKLAQANELNYTRREIIKRIIQEVERLNQSSIKNIINGTGIVLHTGFGRAPISKKIIQRVATKLDGYINLEFDLFEGKRGYRQNHLSRMSNAIFGSQSSLLVNNNASAVLLSLNSLAEGKDVIVSRGQEVEIGGSFRIPDIIQKSHAKLVEVGTTNRTHLIDYEKAISSSTGIILWAHTSNYVVKGFTKEVSLKDLALLSKKKRIPLVVDLGSGTIIATDNYNLPMEKNIQEISNTGADIITFSGDKLIGGPQCGFIIGKKRYINKISQNPLHRTYRCDKWTIAFMEETLKTFQSEKKFDSNNLSLKLLTTSRRELIIRGKRIIENIPKSKVKVLGLTLEESLVEAGSGSLPLKSIPSAVLKFRPKEISVSSLAKAFRLGKQPVVGYTKGNVFYIDLKAVLPSQISQLIASIKKV</sequence>
<evidence type="ECO:0000256" key="4">
    <source>
        <dbReference type="ARBA" id="ARBA00022898"/>
    </source>
</evidence>
<evidence type="ECO:0000256" key="2">
    <source>
        <dbReference type="ARBA" id="ARBA00022490"/>
    </source>
</evidence>
<keyword evidence="4" id="KW-0663">Pyridoxal phosphate</keyword>
<dbReference type="GO" id="GO:0001514">
    <property type="term" value="P:selenocysteine incorporation"/>
    <property type="evidence" value="ECO:0007669"/>
    <property type="project" value="InterPro"/>
</dbReference>
<evidence type="ECO:0000256" key="1">
    <source>
        <dbReference type="ARBA" id="ARBA00001933"/>
    </source>
</evidence>
<dbReference type="PANTHER" id="PTHR32328">
    <property type="entry name" value="L-SERYL-TRNA(SEC) SELENIUM TRANSFERASE"/>
    <property type="match status" value="1"/>
</dbReference>
<comment type="cofactor">
    <cofactor evidence="1">
        <name>pyridoxal 5'-phosphate</name>
        <dbReference type="ChEBI" id="CHEBI:597326"/>
    </cofactor>
</comment>
<name>A0A381SK38_9ZZZZ</name>
<gene>
    <name evidence="7" type="ORF">METZ01_LOCUS56575</name>
</gene>
<dbReference type="NCBIfam" id="TIGR00474">
    <property type="entry name" value="selA"/>
    <property type="match status" value="1"/>
</dbReference>
<reference evidence="7" key="1">
    <citation type="submission" date="2018-05" db="EMBL/GenBank/DDBJ databases">
        <authorList>
            <person name="Lanie J.A."/>
            <person name="Ng W.-L."/>
            <person name="Kazmierczak K.M."/>
            <person name="Andrzejewski T.M."/>
            <person name="Davidsen T.M."/>
            <person name="Wayne K.J."/>
            <person name="Tettelin H."/>
            <person name="Glass J.I."/>
            <person name="Rusch D."/>
            <person name="Podicherti R."/>
            <person name="Tsui H.-C.T."/>
            <person name="Winkler M.E."/>
        </authorList>
    </citation>
    <scope>NUCLEOTIDE SEQUENCE</scope>
</reference>
<dbReference type="Gene3D" id="3.40.640.10">
    <property type="entry name" value="Type I PLP-dependent aspartate aminotransferase-like (Major domain)"/>
    <property type="match status" value="1"/>
</dbReference>
<dbReference type="HAMAP" id="MF_00423">
    <property type="entry name" value="SelA"/>
    <property type="match status" value="1"/>
</dbReference>
<dbReference type="EMBL" id="UINC01003143">
    <property type="protein sequence ID" value="SVA03721.1"/>
    <property type="molecule type" value="Genomic_DNA"/>
</dbReference>
<dbReference type="GO" id="GO:0005737">
    <property type="term" value="C:cytoplasm"/>
    <property type="evidence" value="ECO:0007669"/>
    <property type="project" value="InterPro"/>
</dbReference>
<evidence type="ECO:0000313" key="7">
    <source>
        <dbReference type="EMBL" id="SVA03721.1"/>
    </source>
</evidence>
<dbReference type="SUPFAM" id="SSF53383">
    <property type="entry name" value="PLP-dependent transferases"/>
    <property type="match status" value="1"/>
</dbReference>
<protein>
    <recommendedName>
        <fullName evidence="8">L-seryl-tRNA selenium transferase N-terminal domain-containing protein</fullName>
    </recommendedName>
</protein>
<proteinExistence type="inferred from homology"/>
<accession>A0A381SK38</accession>
<dbReference type="PANTHER" id="PTHR32328:SF0">
    <property type="entry name" value="L-SERYL-TRNA(SEC) SELENIUM TRANSFERASE"/>
    <property type="match status" value="1"/>
</dbReference>
<dbReference type="GO" id="GO:0004125">
    <property type="term" value="F:L-seryl-tRNA(Sec) selenium transferase activity"/>
    <property type="evidence" value="ECO:0007669"/>
    <property type="project" value="InterPro"/>
</dbReference>
<keyword evidence="5" id="KW-0648">Protein biosynthesis</keyword>
<evidence type="ECO:0000256" key="6">
    <source>
        <dbReference type="ARBA" id="ARBA00023266"/>
    </source>
</evidence>
<keyword evidence="6" id="KW-0711">Selenium</keyword>
<dbReference type="InterPro" id="IPR018319">
    <property type="entry name" value="SelA-like"/>
</dbReference>
<evidence type="ECO:0008006" key="8">
    <source>
        <dbReference type="Google" id="ProtNLM"/>
    </source>
</evidence>
<keyword evidence="2" id="KW-0963">Cytoplasm</keyword>
<keyword evidence="3" id="KW-0808">Transferase</keyword>